<dbReference type="PANTHER" id="PTHR43652:SF2">
    <property type="entry name" value="BASIC AMINO ACID ANTIPORTER YFCC-RELATED"/>
    <property type="match status" value="1"/>
</dbReference>
<evidence type="ECO:0000256" key="1">
    <source>
        <dbReference type="ARBA" id="ARBA00004651"/>
    </source>
</evidence>
<feature type="transmembrane region" description="Helical" evidence="6">
    <location>
        <begin position="93"/>
        <end position="116"/>
    </location>
</feature>
<evidence type="ECO:0000313" key="7">
    <source>
        <dbReference type="EMBL" id="PWI25987.1"/>
    </source>
</evidence>
<feature type="transmembrane region" description="Helical" evidence="6">
    <location>
        <begin position="290"/>
        <end position="310"/>
    </location>
</feature>
<evidence type="ECO:0000256" key="2">
    <source>
        <dbReference type="ARBA" id="ARBA00022475"/>
    </source>
</evidence>
<comment type="subcellular location">
    <subcellularLocation>
        <location evidence="1">Cell membrane</location>
        <topology evidence="1">Multi-pass membrane protein</topology>
    </subcellularLocation>
</comment>
<dbReference type="InterPro" id="IPR051679">
    <property type="entry name" value="DASS-Related_Transporters"/>
</dbReference>
<feature type="transmembrane region" description="Helical" evidence="6">
    <location>
        <begin position="421"/>
        <end position="443"/>
    </location>
</feature>
<dbReference type="Proteomes" id="UP000245938">
    <property type="component" value="Unassembled WGS sequence"/>
</dbReference>
<dbReference type="PANTHER" id="PTHR43652">
    <property type="entry name" value="BASIC AMINO ACID ANTIPORTER YFCC-RELATED"/>
    <property type="match status" value="1"/>
</dbReference>
<feature type="transmembrane region" description="Helical" evidence="6">
    <location>
        <begin position="128"/>
        <end position="145"/>
    </location>
</feature>
<evidence type="ECO:0000313" key="8">
    <source>
        <dbReference type="Proteomes" id="UP000245938"/>
    </source>
</evidence>
<feature type="transmembrane region" description="Helical" evidence="6">
    <location>
        <begin position="450"/>
        <end position="471"/>
    </location>
</feature>
<feature type="transmembrane region" description="Helical" evidence="6">
    <location>
        <begin position="209"/>
        <end position="228"/>
    </location>
</feature>
<dbReference type="GO" id="GO:0005886">
    <property type="term" value="C:plasma membrane"/>
    <property type="evidence" value="ECO:0007669"/>
    <property type="project" value="UniProtKB-SubCell"/>
</dbReference>
<feature type="transmembrane region" description="Helical" evidence="6">
    <location>
        <begin position="395"/>
        <end position="415"/>
    </location>
</feature>
<name>A0A2U3AN83_9BACL</name>
<proteinExistence type="predicted"/>
<evidence type="ECO:0000256" key="4">
    <source>
        <dbReference type="ARBA" id="ARBA00022989"/>
    </source>
</evidence>
<feature type="transmembrane region" description="Helical" evidence="6">
    <location>
        <begin position="172"/>
        <end position="189"/>
    </location>
</feature>
<feature type="transmembrane region" description="Helical" evidence="6">
    <location>
        <begin position="24"/>
        <end position="44"/>
    </location>
</feature>
<protein>
    <submittedName>
        <fullName evidence="7">Putative basic amino acid antiporter YfcC</fullName>
    </submittedName>
</protein>
<comment type="caution">
    <text evidence="7">The sequence shown here is derived from an EMBL/GenBank/DDBJ whole genome shotgun (WGS) entry which is preliminary data.</text>
</comment>
<dbReference type="EMBL" id="QFVR01000005">
    <property type="protein sequence ID" value="PWI25987.1"/>
    <property type="molecule type" value="Genomic_DNA"/>
</dbReference>
<accession>A0A2U3AN83</accession>
<keyword evidence="3 6" id="KW-0812">Transmembrane</keyword>
<keyword evidence="4 6" id="KW-1133">Transmembrane helix</keyword>
<dbReference type="OrthoDB" id="255482at2"/>
<keyword evidence="8" id="KW-1185">Reference proteome</keyword>
<feature type="transmembrane region" description="Helical" evidence="6">
    <location>
        <begin position="151"/>
        <end position="167"/>
    </location>
</feature>
<feature type="transmembrane region" description="Helical" evidence="6">
    <location>
        <begin position="363"/>
        <end position="383"/>
    </location>
</feature>
<organism evidence="7 8">
    <name type="scientific">Kurthia sibirica</name>
    <dbReference type="NCBI Taxonomy" id="202750"/>
    <lineage>
        <taxon>Bacteria</taxon>
        <taxon>Bacillati</taxon>
        <taxon>Bacillota</taxon>
        <taxon>Bacilli</taxon>
        <taxon>Bacillales</taxon>
        <taxon>Caryophanaceae</taxon>
        <taxon>Kurthia</taxon>
    </lineage>
</organism>
<evidence type="ECO:0000256" key="6">
    <source>
        <dbReference type="SAM" id="Phobius"/>
    </source>
</evidence>
<keyword evidence="5 6" id="KW-0472">Membrane</keyword>
<sequence length="476" mass="51528">MIKEFFTLFNKKGSNKLKKEGQGVNAYVLIFALIIISTILTYIVPAGHFDKTTVDGRDVLVADSFKFVDNTPVGFLDIFSYIHTGMVNGAGTIFFVLIIGGVFGIINATGALDTFVVTFARKMKNKDGLIIPALMLFFGICGGTMGMSDEVAVYVALLVPLTIALGFDAVTGFAIVVVGASMGFTAGFLNPFSTGVAQQIAQLKTFSGIGYRLIIFVVFYGAAVLYVYRHAMKVKRNPELGIYGKFDRFSATTKEDQDVKMTTRHKLVLLAFMLNFVFLIIGVMRYDWYITEIAGLFLMFGIIMGIIGKLSANNIADSFVKGAGELIGGALIIGMAQTVLVVFNEGGLMDTILHYASILLNDIPGTFTAVGMMILQMGINFLVPSQSGQAALTMPIMAPLADLVGITRQTAVLAFQLGDGIAASLFPTNGALIAALAVAGIPWNKWVRWYLPFFFLLFGLSIVFLVIAQLMKYGPF</sequence>
<feature type="transmembrane region" description="Helical" evidence="6">
    <location>
        <begin position="267"/>
        <end position="284"/>
    </location>
</feature>
<gene>
    <name evidence="7" type="ORF">DEX24_05500</name>
</gene>
<evidence type="ECO:0000256" key="5">
    <source>
        <dbReference type="ARBA" id="ARBA00023136"/>
    </source>
</evidence>
<dbReference type="InterPro" id="IPR018385">
    <property type="entry name" value="C4_dicarb_anaerob_car-like"/>
</dbReference>
<dbReference type="Pfam" id="PF03606">
    <property type="entry name" value="DcuC"/>
    <property type="match status" value="1"/>
</dbReference>
<feature type="transmembrane region" description="Helical" evidence="6">
    <location>
        <begin position="322"/>
        <end position="343"/>
    </location>
</feature>
<evidence type="ECO:0000256" key="3">
    <source>
        <dbReference type="ARBA" id="ARBA00022692"/>
    </source>
</evidence>
<dbReference type="AlphaFoldDB" id="A0A2U3AN83"/>
<reference evidence="7 8" key="1">
    <citation type="submission" date="2018-05" db="EMBL/GenBank/DDBJ databases">
        <title>Kurthia sibirica genome sequence.</title>
        <authorList>
            <person name="Maclea K.S."/>
            <person name="Goen A.E."/>
        </authorList>
    </citation>
    <scope>NUCLEOTIDE SEQUENCE [LARGE SCALE GENOMIC DNA]</scope>
    <source>
        <strain evidence="7 8">ATCC 49154</strain>
    </source>
</reference>
<keyword evidence="2" id="KW-1003">Cell membrane</keyword>